<dbReference type="SUPFAM" id="SSF46785">
    <property type="entry name" value="Winged helix' DNA-binding domain"/>
    <property type="match status" value="1"/>
</dbReference>
<proteinExistence type="inferred from homology"/>
<evidence type="ECO:0000256" key="4">
    <source>
        <dbReference type="ARBA" id="ARBA00023163"/>
    </source>
</evidence>
<dbReference type="Proteomes" id="UP000006008">
    <property type="component" value="Unassembled WGS sequence"/>
</dbReference>
<protein>
    <submittedName>
        <fullName evidence="5">Uncharacterized protein</fullName>
    </submittedName>
</protein>
<keyword evidence="6" id="KW-1185">Reference proteome</keyword>
<sequence>MTVGRNLRPHNQKLRLRAVSDFTMSKKEIRELTKAELEVMQILWDKGEAFVSELLEAMPEPRPAYNTVSTIVRILEKKGVVGYTPVGKSHRYRPLVAKEAYTRSFMNSVMSNFFDNSLSQMVSFFCEKEDLSVRETERILAIAREAIEKKKGVGR</sequence>
<dbReference type="EMBL" id="ADLD01000003">
    <property type="protein sequence ID" value="EHB93314.1"/>
    <property type="molecule type" value="Genomic_DNA"/>
</dbReference>
<dbReference type="eggNOG" id="COG3682">
    <property type="taxonomic scope" value="Bacteria"/>
</dbReference>
<dbReference type="Pfam" id="PF03965">
    <property type="entry name" value="Penicillinase_R"/>
    <property type="match status" value="1"/>
</dbReference>
<dbReference type="STRING" id="742725.HMPREF9450_00085"/>
<keyword evidence="2" id="KW-0805">Transcription regulation</keyword>
<evidence type="ECO:0000313" key="5">
    <source>
        <dbReference type="EMBL" id="EHB93314.1"/>
    </source>
</evidence>
<evidence type="ECO:0000256" key="1">
    <source>
        <dbReference type="ARBA" id="ARBA00011046"/>
    </source>
</evidence>
<dbReference type="InterPro" id="IPR005650">
    <property type="entry name" value="BlaI_family"/>
</dbReference>
<dbReference type="PATRIC" id="fig|742725.3.peg.93"/>
<dbReference type="GO" id="GO:0045892">
    <property type="term" value="P:negative regulation of DNA-templated transcription"/>
    <property type="evidence" value="ECO:0007669"/>
    <property type="project" value="InterPro"/>
</dbReference>
<gene>
    <name evidence="5" type="ORF">HMPREF9450_00085</name>
</gene>
<name>G5H575_9BACT</name>
<dbReference type="Gene3D" id="1.10.10.10">
    <property type="entry name" value="Winged helix-like DNA-binding domain superfamily/Winged helix DNA-binding domain"/>
    <property type="match status" value="1"/>
</dbReference>
<evidence type="ECO:0000313" key="6">
    <source>
        <dbReference type="Proteomes" id="UP000006008"/>
    </source>
</evidence>
<evidence type="ECO:0000256" key="2">
    <source>
        <dbReference type="ARBA" id="ARBA00023015"/>
    </source>
</evidence>
<keyword evidence="4" id="KW-0804">Transcription</keyword>
<dbReference type="AlphaFoldDB" id="G5H575"/>
<comment type="similarity">
    <text evidence="1">Belongs to the BlaI transcriptional regulatory family.</text>
</comment>
<dbReference type="Gene3D" id="1.10.4040.10">
    <property type="entry name" value="Penicillinase repressor domain"/>
    <property type="match status" value="1"/>
</dbReference>
<reference evidence="5 6" key="1">
    <citation type="submission" date="2011-08" db="EMBL/GenBank/DDBJ databases">
        <title>The Genome Sequence of Alistipes indistinctus YIT 12060.</title>
        <authorList>
            <consortium name="The Broad Institute Genome Sequencing Platform"/>
            <person name="Earl A."/>
            <person name="Ward D."/>
            <person name="Feldgarden M."/>
            <person name="Gevers D."/>
            <person name="Morotomi M."/>
            <person name="Young S.K."/>
            <person name="Zeng Q."/>
            <person name="Gargeya S."/>
            <person name="Fitzgerald M."/>
            <person name="Haas B."/>
            <person name="Abouelleil A."/>
            <person name="Alvarado L."/>
            <person name="Arachchi H.M."/>
            <person name="Berlin A."/>
            <person name="Brown A."/>
            <person name="Chapman S.B."/>
            <person name="Chen Z."/>
            <person name="Dunbar C."/>
            <person name="Freedman E."/>
            <person name="Gearin G."/>
            <person name="Gellesch M."/>
            <person name="Goldberg J."/>
            <person name="Griggs A."/>
            <person name="Gujja S."/>
            <person name="Heiman D."/>
            <person name="Howarth C."/>
            <person name="Larson L."/>
            <person name="Lui A."/>
            <person name="MacDonald P.J.P."/>
            <person name="Montmayeur A."/>
            <person name="Murphy C."/>
            <person name="Neiman D."/>
            <person name="Pearson M."/>
            <person name="Priest M."/>
            <person name="Roberts A."/>
            <person name="Saif S."/>
            <person name="Shea T."/>
            <person name="Shenoy N."/>
            <person name="Sisk P."/>
            <person name="Stolte C."/>
            <person name="Sykes S."/>
            <person name="Wortman J."/>
            <person name="Nusbaum C."/>
            <person name="Birren B."/>
        </authorList>
    </citation>
    <scope>NUCLEOTIDE SEQUENCE [LARGE SCALE GENOMIC DNA]</scope>
    <source>
        <strain evidence="5 6">YIT 12060</strain>
    </source>
</reference>
<accession>G5H575</accession>
<dbReference type="InterPro" id="IPR036388">
    <property type="entry name" value="WH-like_DNA-bd_sf"/>
</dbReference>
<evidence type="ECO:0000256" key="3">
    <source>
        <dbReference type="ARBA" id="ARBA00023125"/>
    </source>
</evidence>
<organism evidence="5 6">
    <name type="scientific">Alistipes indistinctus YIT 12060</name>
    <dbReference type="NCBI Taxonomy" id="742725"/>
    <lineage>
        <taxon>Bacteria</taxon>
        <taxon>Pseudomonadati</taxon>
        <taxon>Bacteroidota</taxon>
        <taxon>Bacteroidia</taxon>
        <taxon>Bacteroidales</taxon>
        <taxon>Rikenellaceae</taxon>
        <taxon>Alistipes</taxon>
    </lineage>
</organism>
<dbReference type="GO" id="GO:0003677">
    <property type="term" value="F:DNA binding"/>
    <property type="evidence" value="ECO:0007669"/>
    <property type="project" value="UniProtKB-KW"/>
</dbReference>
<dbReference type="InterPro" id="IPR036390">
    <property type="entry name" value="WH_DNA-bd_sf"/>
</dbReference>
<comment type="caution">
    <text evidence="5">The sequence shown here is derived from an EMBL/GenBank/DDBJ whole genome shotgun (WGS) entry which is preliminary data.</text>
</comment>
<dbReference type="HOGENOM" id="CLU_119090_4_0_10"/>
<keyword evidence="3" id="KW-0238">DNA-binding</keyword>